<evidence type="ECO:0000313" key="2">
    <source>
        <dbReference type="EMBL" id="ROT82392.1"/>
    </source>
</evidence>
<proteinExistence type="predicted"/>
<protein>
    <submittedName>
        <fullName evidence="2">Calcified cuticle protein CP19.0 isoform B</fullName>
    </submittedName>
</protein>
<comment type="caution">
    <text evidence="2">The sequence shown here is derived from an EMBL/GenBank/DDBJ whole genome shotgun (WGS) entry which is preliminary data.</text>
</comment>
<feature type="signal peptide" evidence="1">
    <location>
        <begin position="1"/>
        <end position="15"/>
    </location>
</feature>
<sequence>MRVLVLLAVLGVCSAAPFIGDTPEVQAEKARFFQAFRAAQAAAAPQQAVVYHQAAPVVQTKWMGPVAATIPAGVDGTVTPVGDTAEVAAARNAFLNAYRAQVAATVGAAPVVHSAAPVYNAIPAVPQQTFHHAAPVQPKWTGPVAATVPAGLPGSAPQVADTAEVAAAKQAFFNTYRQQAAAAAAPSAHYF</sequence>
<dbReference type="Proteomes" id="UP000283509">
    <property type="component" value="Unassembled WGS sequence"/>
</dbReference>
<reference evidence="2 3" key="2">
    <citation type="submission" date="2019-01" db="EMBL/GenBank/DDBJ databases">
        <title>The decoding of complex shrimp genome reveals the adaptation for benthos swimmer, frequently molting mechanism and breeding impact on genome.</title>
        <authorList>
            <person name="Sun Y."/>
            <person name="Gao Y."/>
            <person name="Yu Y."/>
        </authorList>
    </citation>
    <scope>NUCLEOTIDE SEQUENCE [LARGE SCALE GENOMIC DNA]</scope>
    <source>
        <tissue evidence="2">Muscle</tissue>
    </source>
</reference>
<dbReference type="OrthoDB" id="6379382at2759"/>
<gene>
    <name evidence="2" type="ORF">C7M84_024438</name>
</gene>
<feature type="chain" id="PRO_5019216962" evidence="1">
    <location>
        <begin position="16"/>
        <end position="191"/>
    </location>
</feature>
<dbReference type="AlphaFoldDB" id="A0A423U121"/>
<keyword evidence="1" id="KW-0732">Signal</keyword>
<keyword evidence="3" id="KW-1185">Reference proteome</keyword>
<organism evidence="2 3">
    <name type="scientific">Penaeus vannamei</name>
    <name type="common">Whiteleg shrimp</name>
    <name type="synonym">Litopenaeus vannamei</name>
    <dbReference type="NCBI Taxonomy" id="6689"/>
    <lineage>
        <taxon>Eukaryota</taxon>
        <taxon>Metazoa</taxon>
        <taxon>Ecdysozoa</taxon>
        <taxon>Arthropoda</taxon>
        <taxon>Crustacea</taxon>
        <taxon>Multicrustacea</taxon>
        <taxon>Malacostraca</taxon>
        <taxon>Eumalacostraca</taxon>
        <taxon>Eucarida</taxon>
        <taxon>Decapoda</taxon>
        <taxon>Dendrobranchiata</taxon>
        <taxon>Penaeoidea</taxon>
        <taxon>Penaeidae</taxon>
        <taxon>Penaeus</taxon>
    </lineage>
</organism>
<evidence type="ECO:0000313" key="3">
    <source>
        <dbReference type="Proteomes" id="UP000283509"/>
    </source>
</evidence>
<accession>A0A423U121</accession>
<dbReference type="EMBL" id="QCYY01000832">
    <property type="protein sequence ID" value="ROT82392.1"/>
    <property type="molecule type" value="Genomic_DNA"/>
</dbReference>
<name>A0A423U121_PENVA</name>
<evidence type="ECO:0000256" key="1">
    <source>
        <dbReference type="SAM" id="SignalP"/>
    </source>
</evidence>
<reference evidence="2 3" key="1">
    <citation type="submission" date="2018-04" db="EMBL/GenBank/DDBJ databases">
        <authorList>
            <person name="Zhang X."/>
            <person name="Yuan J."/>
            <person name="Li F."/>
            <person name="Xiang J."/>
        </authorList>
    </citation>
    <scope>NUCLEOTIDE SEQUENCE [LARGE SCALE GENOMIC DNA]</scope>
    <source>
        <tissue evidence="2">Muscle</tissue>
    </source>
</reference>